<evidence type="ECO:0000256" key="1">
    <source>
        <dbReference type="SAM" id="MobiDB-lite"/>
    </source>
</evidence>
<dbReference type="EMBL" id="CAUYUJ010018788">
    <property type="protein sequence ID" value="CAK0886317.1"/>
    <property type="molecule type" value="Genomic_DNA"/>
</dbReference>
<feature type="compositionally biased region" description="Polar residues" evidence="1">
    <location>
        <begin position="42"/>
        <end position="54"/>
    </location>
</feature>
<keyword evidence="3" id="KW-1185">Reference proteome</keyword>
<sequence>MVRSTEGVVAAIRSMMRLFRSVIALHGQTGDAWDPELEPELGSSTGSPRSATSRTVLEPELRAFARCCVMKRACLALTAWHNGAAAALEALRHGANLHNCVVVLGQLLFSEQITPGSISYKQSVYPTTQVDKAAIVNIVLRGVLDLQKLSDHLGVQEVAGAAVGQAGATYAQLLQATQASLDVAAKMNLVEPMPEEFYSLFRNYTHSLTGVVYPMIKSREDAIRAELEAVKQHLRTNKELLQADKRGGEELYADATRAVEMLIAFWRNEVALFTEVHNGNTLRAWRARLRDQMKAKVPVAARPAEQEHDANFRPKAPTPAQLDDWAAVLRAERAVVGGFALTDSERSASVFFSSGSPREPHRGAMSMR</sequence>
<comment type="caution">
    <text evidence="2">The sequence shown here is derived from an EMBL/GenBank/DDBJ whole genome shotgun (WGS) entry which is preliminary data.</text>
</comment>
<name>A0ABN9WMQ9_9DINO</name>
<evidence type="ECO:0000313" key="3">
    <source>
        <dbReference type="Proteomes" id="UP001189429"/>
    </source>
</evidence>
<gene>
    <name evidence="2" type="ORF">PCOR1329_LOCUS67702</name>
</gene>
<evidence type="ECO:0008006" key="4">
    <source>
        <dbReference type="Google" id="ProtNLM"/>
    </source>
</evidence>
<dbReference type="Proteomes" id="UP001189429">
    <property type="component" value="Unassembled WGS sequence"/>
</dbReference>
<feature type="region of interest" description="Disordered" evidence="1">
    <location>
        <begin position="34"/>
        <end position="54"/>
    </location>
</feature>
<organism evidence="2 3">
    <name type="scientific">Prorocentrum cordatum</name>
    <dbReference type="NCBI Taxonomy" id="2364126"/>
    <lineage>
        <taxon>Eukaryota</taxon>
        <taxon>Sar</taxon>
        <taxon>Alveolata</taxon>
        <taxon>Dinophyceae</taxon>
        <taxon>Prorocentrales</taxon>
        <taxon>Prorocentraceae</taxon>
        <taxon>Prorocentrum</taxon>
    </lineage>
</organism>
<reference evidence="2" key="1">
    <citation type="submission" date="2023-10" db="EMBL/GenBank/DDBJ databases">
        <authorList>
            <person name="Chen Y."/>
            <person name="Shah S."/>
            <person name="Dougan E. K."/>
            <person name="Thang M."/>
            <person name="Chan C."/>
        </authorList>
    </citation>
    <scope>NUCLEOTIDE SEQUENCE [LARGE SCALE GENOMIC DNA]</scope>
</reference>
<accession>A0ABN9WMQ9</accession>
<proteinExistence type="predicted"/>
<evidence type="ECO:0000313" key="2">
    <source>
        <dbReference type="EMBL" id="CAK0886317.1"/>
    </source>
</evidence>
<protein>
    <recommendedName>
        <fullName evidence="4">BRO1 domain-containing protein</fullName>
    </recommendedName>
</protein>